<dbReference type="Proteomes" id="UP001165065">
    <property type="component" value="Unassembled WGS sequence"/>
</dbReference>
<feature type="domain" description="DNA-directed DNA polymerase X" evidence="6">
    <location>
        <begin position="198"/>
        <end position="668"/>
    </location>
</feature>
<dbReference type="Gene3D" id="1.10.150.20">
    <property type="entry name" value="5' to 3' exonuclease, C-terminal subdomain"/>
    <property type="match status" value="1"/>
</dbReference>
<reference evidence="8" key="1">
    <citation type="journal article" date="2023" name="Commun. Biol.">
        <title>Genome analysis of Parmales, the sister group of diatoms, reveals the evolutionary specialization of diatoms from phago-mixotrophs to photoautotrophs.</title>
        <authorList>
            <person name="Ban H."/>
            <person name="Sato S."/>
            <person name="Yoshikawa S."/>
            <person name="Yamada K."/>
            <person name="Nakamura Y."/>
            <person name="Ichinomiya M."/>
            <person name="Sato N."/>
            <person name="Blanc-Mathieu R."/>
            <person name="Endo H."/>
            <person name="Kuwata A."/>
            <person name="Ogata H."/>
        </authorList>
    </citation>
    <scope>NUCLEOTIDE SEQUENCE [LARGE SCALE GENOMIC DNA]</scope>
</reference>
<sequence>MSKSESPAADPADQSSHPSTQDSSPSTTYENYTTKRVKRRRVKGGAGGSKQPGSFSSFPVGWRVQNLLPHERIRDEGGAVAMGTGKGASAGEGTAVSVREGRKLSKMSEFQESWLKGKNKMEAKVEARGGVFLDEDAEVLNDAKVLEAASRELGKARKWEYFFEKCWIAMEETEKREEGRGEGGGGEGGVFKVYDEGRVKKFETIKAYNLAIARYLKNIGEAIEASIALNKERSRGGMQKSTELRRTENIAMLFRLEAYKRVSRRVEGFPVAVTFECLTEEVNGGGWEDVSSEGGESTCGRKPDAPITTTTTKTMTAPKAVNYSQEEGSLPSIPSSGPPSTLTSPSRKIPGSPKKKTKTSMEPKISAGGSVKGNLINAISCMYPRFFPNRYSTALSSVMGNKTSKDDTDLLGNVDIAAFAELKKIWGVGVVTAAKLVSWGVRDVEGLKKDSEVMTQLNSQQRIGVDRYYDLIEPIPRDEVEEIAATVRKTVDSICRGEVKIVVCGSYRRGNKQSGDVDILLLPSSKNSKMDNVAVEYFMLVLTKLKESGFLTDTLTMPDSVGKNDGAALSYMGVCKVREKHRRIDIKAYPGCQEAFATMYFTGSAHFNRSMRSFCKRAGLTLTDAGLALVTRGRDGKKLGVGKSVVCETEEQIMEAIGLKYVKPEFREIRGAGEAGGVEEFWGDKEGIGGGGEGTFDDDDDEELVW</sequence>
<keyword evidence="8" id="KW-1185">Reference proteome</keyword>
<keyword evidence="3" id="KW-0548">Nucleotidyltransferase</keyword>
<dbReference type="Gene3D" id="3.30.210.10">
    <property type="entry name" value="DNA polymerase, thumb domain"/>
    <property type="match status" value="1"/>
</dbReference>
<dbReference type="GO" id="GO:0003887">
    <property type="term" value="F:DNA-directed DNA polymerase activity"/>
    <property type="evidence" value="ECO:0007669"/>
    <property type="project" value="InterPro"/>
</dbReference>
<dbReference type="PANTHER" id="PTHR11276:SF28">
    <property type="entry name" value="DNA POLYMERASE LAMBDA"/>
    <property type="match status" value="1"/>
</dbReference>
<name>A0A9W7G508_9STRA</name>
<feature type="compositionally biased region" description="Low complexity" evidence="5">
    <location>
        <begin position="328"/>
        <end position="346"/>
    </location>
</feature>
<dbReference type="PRINTS" id="PR00870">
    <property type="entry name" value="DNAPOLXBETA"/>
</dbReference>
<dbReference type="GO" id="GO:0006303">
    <property type="term" value="P:double-strand break repair via nonhomologous end joining"/>
    <property type="evidence" value="ECO:0007669"/>
    <property type="project" value="TreeGrafter"/>
</dbReference>
<dbReference type="OrthoDB" id="205514at2759"/>
<evidence type="ECO:0000256" key="2">
    <source>
        <dbReference type="ARBA" id="ARBA00022679"/>
    </source>
</evidence>
<dbReference type="PRINTS" id="PR00869">
    <property type="entry name" value="DNAPOLX"/>
</dbReference>
<evidence type="ECO:0000256" key="5">
    <source>
        <dbReference type="SAM" id="MobiDB-lite"/>
    </source>
</evidence>
<dbReference type="EMBL" id="BRYA01000017">
    <property type="protein sequence ID" value="GMI32285.1"/>
    <property type="molecule type" value="Genomic_DNA"/>
</dbReference>
<evidence type="ECO:0000313" key="8">
    <source>
        <dbReference type="Proteomes" id="UP001165065"/>
    </source>
</evidence>
<gene>
    <name evidence="7" type="ORF">TrCOL_g5221</name>
</gene>
<feature type="compositionally biased region" description="Low complexity" evidence="5">
    <location>
        <begin position="305"/>
        <end position="320"/>
    </location>
</feature>
<feature type="compositionally biased region" description="Acidic residues" evidence="5">
    <location>
        <begin position="695"/>
        <end position="706"/>
    </location>
</feature>
<evidence type="ECO:0000313" key="7">
    <source>
        <dbReference type="EMBL" id="GMI32285.1"/>
    </source>
</evidence>
<dbReference type="Pfam" id="PF14791">
    <property type="entry name" value="DNA_pol_B_thumb"/>
    <property type="match status" value="1"/>
</dbReference>
<dbReference type="InterPro" id="IPR043519">
    <property type="entry name" value="NT_sf"/>
</dbReference>
<dbReference type="InterPro" id="IPR029398">
    <property type="entry name" value="PolB_thumb"/>
</dbReference>
<feature type="region of interest" description="Disordered" evidence="5">
    <location>
        <begin position="682"/>
        <end position="706"/>
    </location>
</feature>
<keyword evidence="1" id="KW-0237">DNA synthesis</keyword>
<accession>A0A9W7G508</accession>
<keyword evidence="2" id="KW-0808">Transferase</keyword>
<protein>
    <recommendedName>
        <fullName evidence="6">DNA-directed DNA polymerase X domain-containing protein</fullName>
    </recommendedName>
</protein>
<dbReference type="Pfam" id="PF10391">
    <property type="entry name" value="DNA_pol_lambd_f"/>
    <property type="match status" value="1"/>
</dbReference>
<dbReference type="InterPro" id="IPR002008">
    <property type="entry name" value="DNA_pol_X_beta-like"/>
</dbReference>
<evidence type="ECO:0000256" key="3">
    <source>
        <dbReference type="ARBA" id="ARBA00022695"/>
    </source>
</evidence>
<dbReference type="InterPro" id="IPR028207">
    <property type="entry name" value="DNA_pol_B_palm_palm"/>
</dbReference>
<proteinExistence type="predicted"/>
<dbReference type="AlphaFoldDB" id="A0A9W7G508"/>
<dbReference type="InterPro" id="IPR022312">
    <property type="entry name" value="DNA_pol_X"/>
</dbReference>
<dbReference type="InterPro" id="IPR018944">
    <property type="entry name" value="DNA_pol_lambd_fingers_domain"/>
</dbReference>
<dbReference type="InterPro" id="IPR002054">
    <property type="entry name" value="DNA-dir_DNA_pol_X"/>
</dbReference>
<evidence type="ECO:0000256" key="1">
    <source>
        <dbReference type="ARBA" id="ARBA00022634"/>
    </source>
</evidence>
<dbReference type="SUPFAM" id="SSF81301">
    <property type="entry name" value="Nucleotidyltransferase"/>
    <property type="match status" value="1"/>
</dbReference>
<feature type="region of interest" description="Disordered" evidence="5">
    <location>
        <begin position="1"/>
        <end position="59"/>
    </location>
</feature>
<feature type="compositionally biased region" description="Low complexity" evidence="5">
    <location>
        <begin position="13"/>
        <end position="27"/>
    </location>
</feature>
<dbReference type="SMART" id="SM00483">
    <property type="entry name" value="POLXc"/>
    <property type="match status" value="1"/>
</dbReference>
<dbReference type="GO" id="GO:0005634">
    <property type="term" value="C:nucleus"/>
    <property type="evidence" value="ECO:0007669"/>
    <property type="project" value="TreeGrafter"/>
</dbReference>
<organism evidence="7 8">
    <name type="scientific">Triparma columacea</name>
    <dbReference type="NCBI Taxonomy" id="722753"/>
    <lineage>
        <taxon>Eukaryota</taxon>
        <taxon>Sar</taxon>
        <taxon>Stramenopiles</taxon>
        <taxon>Ochrophyta</taxon>
        <taxon>Bolidophyceae</taxon>
        <taxon>Parmales</taxon>
        <taxon>Triparmaceae</taxon>
        <taxon>Triparma</taxon>
    </lineage>
</organism>
<evidence type="ECO:0000256" key="4">
    <source>
        <dbReference type="ARBA" id="ARBA00022705"/>
    </source>
</evidence>
<feature type="region of interest" description="Disordered" evidence="5">
    <location>
        <begin position="285"/>
        <end position="366"/>
    </location>
</feature>
<dbReference type="Pfam" id="PF14792">
    <property type="entry name" value="DNA_pol_B_palm"/>
    <property type="match status" value="1"/>
</dbReference>
<dbReference type="InterPro" id="IPR037160">
    <property type="entry name" value="DNA_Pol_thumb_sf"/>
</dbReference>
<dbReference type="SUPFAM" id="SSF81585">
    <property type="entry name" value="PsbU/PolX domain-like"/>
    <property type="match status" value="1"/>
</dbReference>
<dbReference type="GO" id="GO:0003677">
    <property type="term" value="F:DNA binding"/>
    <property type="evidence" value="ECO:0007669"/>
    <property type="project" value="InterPro"/>
</dbReference>
<evidence type="ECO:0000259" key="6">
    <source>
        <dbReference type="SMART" id="SM00483"/>
    </source>
</evidence>
<keyword evidence="4" id="KW-0235">DNA replication</keyword>
<dbReference type="Gene3D" id="3.30.460.10">
    <property type="entry name" value="Beta Polymerase, domain 2"/>
    <property type="match status" value="1"/>
</dbReference>
<dbReference type="PANTHER" id="PTHR11276">
    <property type="entry name" value="DNA POLYMERASE TYPE-X FAMILY MEMBER"/>
    <property type="match status" value="1"/>
</dbReference>
<comment type="caution">
    <text evidence="7">The sequence shown here is derived from an EMBL/GenBank/DDBJ whole genome shotgun (WGS) entry which is preliminary data.</text>
</comment>